<dbReference type="PANTHER" id="PTHR30482:SF17">
    <property type="entry name" value="ABC TRANSPORTER ATP-BINDING PROTEIN"/>
    <property type="match status" value="1"/>
</dbReference>
<keyword evidence="2" id="KW-1003">Cell membrane</keyword>
<comment type="subcellular location">
    <subcellularLocation>
        <location evidence="1">Cell membrane</location>
        <topology evidence="1">Multi-pass membrane protein</topology>
    </subcellularLocation>
</comment>
<dbReference type="CDD" id="cd06581">
    <property type="entry name" value="TM_PBP1_LivM_like"/>
    <property type="match status" value="1"/>
</dbReference>
<protein>
    <submittedName>
        <fullName evidence="7">Branched-chain amino acid ABC transporter permease</fullName>
    </submittedName>
</protein>
<reference evidence="7 8" key="1">
    <citation type="submission" date="2017-11" db="EMBL/GenBank/DDBJ databases">
        <title>Draft genome sequence of Rhizobiales bacterium SY3-13.</title>
        <authorList>
            <person name="Sun C."/>
        </authorList>
    </citation>
    <scope>NUCLEOTIDE SEQUENCE [LARGE SCALE GENOMIC DNA]</scope>
    <source>
        <strain evidence="7 8">SY3-13</strain>
    </source>
</reference>
<dbReference type="InterPro" id="IPR001851">
    <property type="entry name" value="ABC_transp_permease"/>
</dbReference>
<feature type="transmembrane region" description="Helical" evidence="6">
    <location>
        <begin position="291"/>
        <end position="313"/>
    </location>
</feature>
<proteinExistence type="predicted"/>
<keyword evidence="8" id="KW-1185">Reference proteome</keyword>
<dbReference type="GO" id="GO:0015658">
    <property type="term" value="F:branched-chain amino acid transmembrane transporter activity"/>
    <property type="evidence" value="ECO:0007669"/>
    <property type="project" value="InterPro"/>
</dbReference>
<evidence type="ECO:0000256" key="4">
    <source>
        <dbReference type="ARBA" id="ARBA00022989"/>
    </source>
</evidence>
<dbReference type="PANTHER" id="PTHR30482">
    <property type="entry name" value="HIGH-AFFINITY BRANCHED-CHAIN AMINO ACID TRANSPORT SYSTEM PERMEASE"/>
    <property type="match status" value="1"/>
</dbReference>
<dbReference type="Pfam" id="PF02653">
    <property type="entry name" value="BPD_transp_2"/>
    <property type="match status" value="1"/>
</dbReference>
<evidence type="ECO:0000313" key="7">
    <source>
        <dbReference type="EMBL" id="PJK30380.1"/>
    </source>
</evidence>
<dbReference type="EMBL" id="PHIG01000028">
    <property type="protein sequence ID" value="PJK30380.1"/>
    <property type="molecule type" value="Genomic_DNA"/>
</dbReference>
<evidence type="ECO:0000256" key="6">
    <source>
        <dbReference type="SAM" id="Phobius"/>
    </source>
</evidence>
<evidence type="ECO:0000256" key="5">
    <source>
        <dbReference type="ARBA" id="ARBA00023136"/>
    </source>
</evidence>
<evidence type="ECO:0000313" key="8">
    <source>
        <dbReference type="Proteomes" id="UP000229498"/>
    </source>
</evidence>
<feature type="transmembrane region" description="Helical" evidence="6">
    <location>
        <begin position="213"/>
        <end position="234"/>
    </location>
</feature>
<dbReference type="RefSeq" id="WP_109795091.1">
    <property type="nucleotide sequence ID" value="NZ_PHIG01000028.1"/>
</dbReference>
<name>A0A2M9G3V3_9PROT</name>
<sequence>MSRYEWIVGFAVMAVLLALPSIADMADEPFWVTLVARTLVVGIGAIGLNLVLGYGGMVSFGHAAYVGIGAYVVGIGFHHYFEDGYEWMNNGWIQLVAALGISGLAALVIGAICLRTRGVYFIMITLAFAQMVYFVFVGLDIYGGDDGLSLYEMPTFGGGATLGDDRDLYYVAWVAMAGSLFLVHRLINARFGMVIRGAKSNDRRMKAIGFPTYRYRLTAFALSGMICGLSGFLTANLTEFVSPDMMHWTRSGDLIIMVVLGGMGTLFGPVYGALAFLLVEELLSAFFQLWRLWFGPLLILVVLFARGGIVGLLKGRVGRNG</sequence>
<feature type="transmembrane region" description="Helical" evidence="6">
    <location>
        <begin position="35"/>
        <end position="56"/>
    </location>
</feature>
<keyword evidence="4 6" id="KW-1133">Transmembrane helix</keyword>
<dbReference type="AlphaFoldDB" id="A0A2M9G3V3"/>
<dbReference type="InterPro" id="IPR043428">
    <property type="entry name" value="LivM-like"/>
</dbReference>
<keyword evidence="3 6" id="KW-0812">Transmembrane</keyword>
<evidence type="ECO:0000256" key="3">
    <source>
        <dbReference type="ARBA" id="ARBA00022692"/>
    </source>
</evidence>
<organism evidence="7 8">
    <name type="scientific">Minwuia thermotolerans</name>
    <dbReference type="NCBI Taxonomy" id="2056226"/>
    <lineage>
        <taxon>Bacteria</taxon>
        <taxon>Pseudomonadati</taxon>
        <taxon>Pseudomonadota</taxon>
        <taxon>Alphaproteobacteria</taxon>
        <taxon>Minwuiales</taxon>
        <taxon>Minwuiaceae</taxon>
        <taxon>Minwuia</taxon>
    </lineage>
</organism>
<feature type="transmembrane region" description="Helical" evidence="6">
    <location>
        <begin position="63"/>
        <end position="81"/>
    </location>
</feature>
<evidence type="ECO:0000256" key="2">
    <source>
        <dbReference type="ARBA" id="ARBA00022475"/>
    </source>
</evidence>
<evidence type="ECO:0000256" key="1">
    <source>
        <dbReference type="ARBA" id="ARBA00004651"/>
    </source>
</evidence>
<gene>
    <name evidence="7" type="ORF">CVT23_06905</name>
</gene>
<keyword evidence="5 6" id="KW-0472">Membrane</keyword>
<dbReference type="Proteomes" id="UP000229498">
    <property type="component" value="Unassembled WGS sequence"/>
</dbReference>
<dbReference type="OrthoDB" id="9804361at2"/>
<feature type="transmembrane region" description="Helical" evidence="6">
    <location>
        <begin position="254"/>
        <end position="279"/>
    </location>
</feature>
<feature type="transmembrane region" description="Helical" evidence="6">
    <location>
        <begin position="121"/>
        <end position="143"/>
    </location>
</feature>
<feature type="transmembrane region" description="Helical" evidence="6">
    <location>
        <begin position="168"/>
        <end position="187"/>
    </location>
</feature>
<accession>A0A2M9G3V3</accession>
<dbReference type="GO" id="GO:0005886">
    <property type="term" value="C:plasma membrane"/>
    <property type="evidence" value="ECO:0007669"/>
    <property type="project" value="UniProtKB-SubCell"/>
</dbReference>
<feature type="transmembrane region" description="Helical" evidence="6">
    <location>
        <begin position="93"/>
        <end position="114"/>
    </location>
</feature>
<comment type="caution">
    <text evidence="7">The sequence shown here is derived from an EMBL/GenBank/DDBJ whole genome shotgun (WGS) entry which is preliminary data.</text>
</comment>